<comment type="caution">
    <text evidence="2">The sequence shown here is derived from an EMBL/GenBank/DDBJ whole genome shotgun (WGS) entry which is preliminary data.</text>
</comment>
<evidence type="ECO:0000256" key="1">
    <source>
        <dbReference type="SAM" id="MobiDB-lite"/>
    </source>
</evidence>
<dbReference type="Proteomes" id="UP000230750">
    <property type="component" value="Unassembled WGS sequence"/>
</dbReference>
<gene>
    <name evidence="2" type="ORF">BSL78_06200</name>
</gene>
<feature type="region of interest" description="Disordered" evidence="1">
    <location>
        <begin position="117"/>
        <end position="159"/>
    </location>
</feature>
<feature type="compositionally biased region" description="Basic and acidic residues" evidence="1">
    <location>
        <begin position="285"/>
        <end position="296"/>
    </location>
</feature>
<protein>
    <submittedName>
        <fullName evidence="2">Putative GTPase-activating protein and VPS9 domain-containing protein 1</fullName>
    </submittedName>
</protein>
<feature type="compositionally biased region" description="Low complexity" evidence="1">
    <location>
        <begin position="140"/>
        <end position="156"/>
    </location>
</feature>
<proteinExistence type="predicted"/>
<feature type="region of interest" description="Disordered" evidence="1">
    <location>
        <begin position="38"/>
        <end position="64"/>
    </location>
</feature>
<dbReference type="EMBL" id="MRZV01000161">
    <property type="protein sequence ID" value="PIK56874.1"/>
    <property type="molecule type" value="Genomic_DNA"/>
</dbReference>
<reference evidence="2 3" key="1">
    <citation type="journal article" date="2017" name="PLoS Biol.">
        <title>The sea cucumber genome provides insights into morphological evolution and visceral regeneration.</title>
        <authorList>
            <person name="Zhang X."/>
            <person name="Sun L."/>
            <person name="Yuan J."/>
            <person name="Sun Y."/>
            <person name="Gao Y."/>
            <person name="Zhang L."/>
            <person name="Li S."/>
            <person name="Dai H."/>
            <person name="Hamel J.F."/>
            <person name="Liu C."/>
            <person name="Yu Y."/>
            <person name="Liu S."/>
            <person name="Lin W."/>
            <person name="Guo K."/>
            <person name="Jin S."/>
            <person name="Xu P."/>
            <person name="Storey K.B."/>
            <person name="Huan P."/>
            <person name="Zhang T."/>
            <person name="Zhou Y."/>
            <person name="Zhang J."/>
            <person name="Lin C."/>
            <person name="Li X."/>
            <person name="Xing L."/>
            <person name="Huo D."/>
            <person name="Sun M."/>
            <person name="Wang L."/>
            <person name="Mercier A."/>
            <person name="Li F."/>
            <person name="Yang H."/>
            <person name="Xiang J."/>
        </authorList>
    </citation>
    <scope>NUCLEOTIDE SEQUENCE [LARGE SCALE GENOMIC DNA]</scope>
    <source>
        <strain evidence="2">Shaxun</strain>
        <tissue evidence="2">Muscle</tissue>
    </source>
</reference>
<sequence length="464" mass="50437">MSYRAASKKEKLVEEARVRVQEEALPVSIEAQAQTWKILRRRGPPPLPPRPHKPREGESGPPSLLEIGPILLPIVPAPTSVQTLRVSYETLTLILEPAQETNPFADSLDGKIQTVRRTLPQGAKPKERPFVGPAPPSFMSNDSPQDAASQSSSSSSFIPAKSESYNPLYQLHHKGANQAQQQQGQLISMNSSISHVNHGFFDSSFNFDPSMDILQGNKASPAGQTSIAPPAQFQTQIERPPSLLPKNSSSGVAPFDHGLKELESFPNGGCSEKEFGSSLMPGNKPNRDSDFEGSLHSEEGQLDSMNARLGDDLEGMESSGDRLVVNGDKGRSWIKKKIRQIKSATSKGNKVNEPDLDQRSDDLQVILNPALVKNGFLDGSEMKASSVPSNSGEDILRKYRGLRRTQSSELLEDGLQPDSSADENSSHSDRPDSTAAEPDSSDLSCPLTTVLLRLTTQRGNSRLC</sequence>
<name>A0A2G8L9F3_STIJA</name>
<organism evidence="2 3">
    <name type="scientific">Stichopus japonicus</name>
    <name type="common">Sea cucumber</name>
    <dbReference type="NCBI Taxonomy" id="307972"/>
    <lineage>
        <taxon>Eukaryota</taxon>
        <taxon>Metazoa</taxon>
        <taxon>Echinodermata</taxon>
        <taxon>Eleutherozoa</taxon>
        <taxon>Echinozoa</taxon>
        <taxon>Holothuroidea</taxon>
        <taxon>Aspidochirotacea</taxon>
        <taxon>Aspidochirotida</taxon>
        <taxon>Stichopodidae</taxon>
        <taxon>Apostichopus</taxon>
    </lineage>
</organism>
<evidence type="ECO:0000313" key="3">
    <source>
        <dbReference type="Proteomes" id="UP000230750"/>
    </source>
</evidence>
<feature type="region of interest" description="Disordered" evidence="1">
    <location>
        <begin position="264"/>
        <end position="296"/>
    </location>
</feature>
<accession>A0A2G8L9F3</accession>
<keyword evidence="3" id="KW-1185">Reference proteome</keyword>
<feature type="region of interest" description="Disordered" evidence="1">
    <location>
        <begin position="380"/>
        <end position="444"/>
    </location>
</feature>
<dbReference type="AlphaFoldDB" id="A0A2G8L9F3"/>
<evidence type="ECO:0000313" key="2">
    <source>
        <dbReference type="EMBL" id="PIK56874.1"/>
    </source>
</evidence>